<dbReference type="Proteomes" id="UP000070457">
    <property type="component" value="Unassembled WGS sequence"/>
</dbReference>
<proteinExistence type="predicted"/>
<sequence length="329" mass="38293">MRMVIYNLEFPVYVQRLTLDGYEFVRLENYEEAHSKMMWLVNSSGSEFSTNIQTGQHQATGTVQEINKEASLPWGNTNSTRLNDICLVLSIFTGRNVFAVEESVHNDTPTLISDHRMYNYGGILRCSIAYEAEYFNEDTLETLTESERENDEYYFVNQPDVGFGKGINQILDLISTPEWKTKYGDGYFLFLFKQAMQRMDIEPTFILCWAMWEHLFGALNPRPANKKGVEFTDEQIEKDLSGEYKITYFLVNYFGLVLNSDSRAEIRRIVNARNKLVHFGKRPKDLDLKEMELFIRATECLVCKILELEPSNVFNTNERLAEFLKLNET</sequence>
<accession>A0A136M071</accession>
<evidence type="ECO:0000313" key="2">
    <source>
        <dbReference type="Proteomes" id="UP000070457"/>
    </source>
</evidence>
<comment type="caution">
    <text evidence="1">The sequence shown here is derived from an EMBL/GenBank/DDBJ whole genome shotgun (WGS) entry which is preliminary data.</text>
</comment>
<dbReference type="AlphaFoldDB" id="A0A136M071"/>
<evidence type="ECO:0000313" key="1">
    <source>
        <dbReference type="EMBL" id="KXK27295.1"/>
    </source>
</evidence>
<name>A0A136M071_9BACT</name>
<protein>
    <recommendedName>
        <fullName evidence="3">Apea-like HEPN domain-containing protein</fullName>
    </recommendedName>
</protein>
<organism evidence="1 2">
    <name type="scientific">candidate division WS6 bacterium OLB20</name>
    <dbReference type="NCBI Taxonomy" id="1617426"/>
    <lineage>
        <taxon>Bacteria</taxon>
        <taxon>Candidatus Dojkabacteria</taxon>
    </lineage>
</organism>
<dbReference type="EMBL" id="JYNZ01000002">
    <property type="protein sequence ID" value="KXK27295.1"/>
    <property type="molecule type" value="Genomic_DNA"/>
</dbReference>
<gene>
    <name evidence="1" type="ORF">TR69_WS6001000169</name>
</gene>
<reference evidence="1 2" key="1">
    <citation type="submission" date="2015-02" db="EMBL/GenBank/DDBJ databases">
        <title>Improved understanding of the partial-nitritation anammox process through 23 genomes representing the majority of the microbial community.</title>
        <authorList>
            <person name="Speth D.R."/>
            <person name="In T Zandt M."/>
            <person name="Guerrero Cruz S."/>
            <person name="Jetten M.S."/>
            <person name="Dutilh B.E."/>
        </authorList>
    </citation>
    <scope>NUCLEOTIDE SEQUENCE [LARGE SCALE GENOMIC DNA]</scope>
    <source>
        <strain evidence="1">OLB20</strain>
    </source>
</reference>
<evidence type="ECO:0008006" key="3">
    <source>
        <dbReference type="Google" id="ProtNLM"/>
    </source>
</evidence>